<dbReference type="NCBIfam" id="TIGR02116">
    <property type="entry name" value="toxin_Txe_YoeB"/>
    <property type="match status" value="1"/>
</dbReference>
<keyword evidence="3" id="KW-0540">Nuclease</keyword>
<comment type="similarity">
    <text evidence="1">Belongs to the YoeB family.</text>
</comment>
<dbReference type="PANTHER" id="PTHR38039:SF1">
    <property type="entry name" value="TOXIN YOEB"/>
    <property type="match status" value="1"/>
</dbReference>
<evidence type="ECO:0000256" key="4">
    <source>
        <dbReference type="ARBA" id="ARBA00022759"/>
    </source>
</evidence>
<sequence>MKNNWQIKIKSSAKSDLKKVLQSPLRNAFIAIEKVLATNPYEPVQSFEKLTPPGAGFYSRRINSQHRVVYTIDQKLKTVTIHSCWSHYESGTLDWRGKSPARRH</sequence>
<dbReference type="SUPFAM" id="SSF143011">
    <property type="entry name" value="RelE-like"/>
    <property type="match status" value="1"/>
</dbReference>
<organism evidence="8 9">
    <name type="scientific">Secundilactobacillus angelensis</name>
    <dbReference type="NCBI Taxonomy" id="2722706"/>
    <lineage>
        <taxon>Bacteria</taxon>
        <taxon>Bacillati</taxon>
        <taxon>Bacillota</taxon>
        <taxon>Bacilli</taxon>
        <taxon>Lactobacillales</taxon>
        <taxon>Lactobacillaceae</taxon>
        <taxon>Secundilactobacillus</taxon>
    </lineage>
</organism>
<evidence type="ECO:0000256" key="5">
    <source>
        <dbReference type="ARBA" id="ARBA00022801"/>
    </source>
</evidence>
<evidence type="ECO:0000256" key="1">
    <source>
        <dbReference type="ARBA" id="ARBA00008172"/>
    </source>
</evidence>
<keyword evidence="2" id="KW-1277">Toxin-antitoxin system</keyword>
<comment type="caution">
    <text evidence="8">The sequence shown here is derived from an EMBL/GenBank/DDBJ whole genome shotgun (WGS) entry which is preliminary data.</text>
</comment>
<keyword evidence="4" id="KW-0255">Endonuclease</keyword>
<name>A0ABX1KXH2_9LACO</name>
<dbReference type="Gene3D" id="3.30.2310.20">
    <property type="entry name" value="RelE-like"/>
    <property type="match status" value="1"/>
</dbReference>
<keyword evidence="5" id="KW-0378">Hydrolase</keyword>
<evidence type="ECO:0000313" key="9">
    <source>
        <dbReference type="Proteomes" id="UP000763447"/>
    </source>
</evidence>
<evidence type="ECO:0000256" key="7">
    <source>
        <dbReference type="ARBA" id="ARBA00050056"/>
    </source>
</evidence>
<evidence type="ECO:0000256" key="6">
    <source>
        <dbReference type="ARBA" id="ARBA00030388"/>
    </source>
</evidence>
<evidence type="ECO:0000256" key="3">
    <source>
        <dbReference type="ARBA" id="ARBA00022722"/>
    </source>
</evidence>
<dbReference type="Pfam" id="PF06769">
    <property type="entry name" value="YoeB_toxin"/>
    <property type="match status" value="1"/>
</dbReference>
<accession>A0ABX1KXH2</accession>
<dbReference type="PANTHER" id="PTHR38039">
    <property type="entry name" value="TOXIN YOEB"/>
    <property type="match status" value="1"/>
</dbReference>
<keyword evidence="9" id="KW-1185">Reference proteome</keyword>
<reference evidence="8 9" key="1">
    <citation type="submission" date="2020-04" db="EMBL/GenBank/DDBJ databases">
        <title>A novel species of genus Lactobacillus that was isolated from fermented food Zha-chili.</title>
        <authorList>
            <person name="Zhang Z."/>
        </authorList>
    </citation>
    <scope>NUCLEOTIDE SEQUENCE [LARGE SCALE GENOMIC DNA]</scope>
    <source>
        <strain evidence="9">HBUAS51383</strain>
    </source>
</reference>
<dbReference type="EMBL" id="JAAXLJ010000009">
    <property type="protein sequence ID" value="NLR18632.1"/>
    <property type="molecule type" value="Genomic_DNA"/>
</dbReference>
<protein>
    <recommendedName>
        <fullName evidence="7">Endoribonuclease YoeB</fullName>
    </recommendedName>
    <alternativeName>
        <fullName evidence="6">Putative mRNA interferase YoeB</fullName>
    </alternativeName>
</protein>
<evidence type="ECO:0000313" key="8">
    <source>
        <dbReference type="EMBL" id="NLR18632.1"/>
    </source>
</evidence>
<evidence type="ECO:0000256" key="2">
    <source>
        <dbReference type="ARBA" id="ARBA00022649"/>
    </source>
</evidence>
<dbReference type="RefSeq" id="WP_168925240.1">
    <property type="nucleotide sequence ID" value="NZ_JAAXLJ010000009.1"/>
</dbReference>
<dbReference type="InterPro" id="IPR009614">
    <property type="entry name" value="YoeB_toxin"/>
</dbReference>
<dbReference type="InterPro" id="IPR035093">
    <property type="entry name" value="RelE/ParE_toxin_dom_sf"/>
</dbReference>
<proteinExistence type="inferred from homology"/>
<dbReference type="Proteomes" id="UP000763447">
    <property type="component" value="Unassembled WGS sequence"/>
</dbReference>
<gene>
    <name evidence="8" type="ORF">HC026_06795</name>
</gene>